<name>A0ABU5QLL8_9BACT</name>
<feature type="transmembrane region" description="Helical" evidence="1">
    <location>
        <begin position="26"/>
        <end position="48"/>
    </location>
</feature>
<keyword evidence="1" id="KW-0812">Transmembrane</keyword>
<dbReference type="RefSeq" id="WP_309917619.1">
    <property type="nucleotide sequence ID" value="NZ_JAYFUL010000011.1"/>
</dbReference>
<protein>
    <submittedName>
        <fullName evidence="2">HlyD family efflux transporter periplasmic adaptor subunit</fullName>
    </submittedName>
</protein>
<proteinExistence type="predicted"/>
<dbReference type="Proteomes" id="UP001304671">
    <property type="component" value="Unassembled WGS sequence"/>
</dbReference>
<evidence type="ECO:0000313" key="3">
    <source>
        <dbReference type="Proteomes" id="UP001304671"/>
    </source>
</evidence>
<evidence type="ECO:0000313" key="2">
    <source>
        <dbReference type="EMBL" id="MEA5257957.1"/>
    </source>
</evidence>
<keyword evidence="3" id="KW-1185">Reference proteome</keyword>
<dbReference type="Gene3D" id="2.40.30.170">
    <property type="match status" value="1"/>
</dbReference>
<dbReference type="EMBL" id="JAYFUL010000011">
    <property type="protein sequence ID" value="MEA5257957.1"/>
    <property type="molecule type" value="Genomic_DNA"/>
</dbReference>
<evidence type="ECO:0000256" key="1">
    <source>
        <dbReference type="SAM" id="Phobius"/>
    </source>
</evidence>
<comment type="caution">
    <text evidence="2">The sequence shown here is derived from an EMBL/GenBank/DDBJ whole genome shotgun (WGS) entry which is preliminary data.</text>
</comment>
<reference evidence="2 3" key="1">
    <citation type="submission" date="2023-12" db="EMBL/GenBank/DDBJ databases">
        <title>Novel species of the genus Arcicella isolated from rivers.</title>
        <authorList>
            <person name="Lu H."/>
        </authorList>
    </citation>
    <scope>NUCLEOTIDE SEQUENCE [LARGE SCALE GENOMIC DNA]</scope>
    <source>
        <strain evidence="2 3">LMG 21963</strain>
    </source>
</reference>
<keyword evidence="1" id="KW-0472">Membrane</keyword>
<sequence>MPEQSSSFELRSEEIQEIIGLVPHWIVRWGITVLFSILFVFILTSYWVSYPDVAQANALITTTIQPKKVSWMATPPLEYKLTVVDSQIVKKGDTLFIENNVQTNEKFYEVSTVAGRVIILRATDNNPNKSTIIVTPAMSSYRVQLSLPIKGVGQIKVGQRVQIKLDPYPVNEFGYLEGKITAVVPYAIDNNYRASVELTNGMNTTNGKKIPLQYYLIGTAEVMLDEKSLLSRFTGGNFNR</sequence>
<gene>
    <name evidence="2" type="ORF">VB264_09175</name>
</gene>
<accession>A0ABU5QLL8</accession>
<organism evidence="2 3">
    <name type="scientific">Arcicella aquatica</name>
    <dbReference type="NCBI Taxonomy" id="217141"/>
    <lineage>
        <taxon>Bacteria</taxon>
        <taxon>Pseudomonadati</taxon>
        <taxon>Bacteroidota</taxon>
        <taxon>Cytophagia</taxon>
        <taxon>Cytophagales</taxon>
        <taxon>Flectobacillaceae</taxon>
        <taxon>Arcicella</taxon>
    </lineage>
</organism>
<keyword evidence="1" id="KW-1133">Transmembrane helix</keyword>